<gene>
    <name evidence="1" type="ORF">PHAVU_003G087200g</name>
</gene>
<evidence type="ECO:0000313" key="2">
    <source>
        <dbReference type="Proteomes" id="UP000000226"/>
    </source>
</evidence>
<sequence length="75" mass="8318">MLTIMSLLLQSTTSTLERSSVTLLVGSSSNFLVESERQIILLMKQLDIAFSLTAFMSLLRVRCCLVVVHLCDVVV</sequence>
<dbReference type="Gramene" id="ESW26049">
    <property type="protein sequence ID" value="ESW26049"/>
    <property type="gene ID" value="PHAVU_003G087200g"/>
</dbReference>
<organism evidence="1 2">
    <name type="scientific">Phaseolus vulgaris</name>
    <name type="common">Kidney bean</name>
    <name type="synonym">French bean</name>
    <dbReference type="NCBI Taxonomy" id="3885"/>
    <lineage>
        <taxon>Eukaryota</taxon>
        <taxon>Viridiplantae</taxon>
        <taxon>Streptophyta</taxon>
        <taxon>Embryophyta</taxon>
        <taxon>Tracheophyta</taxon>
        <taxon>Spermatophyta</taxon>
        <taxon>Magnoliopsida</taxon>
        <taxon>eudicotyledons</taxon>
        <taxon>Gunneridae</taxon>
        <taxon>Pentapetalae</taxon>
        <taxon>rosids</taxon>
        <taxon>fabids</taxon>
        <taxon>Fabales</taxon>
        <taxon>Fabaceae</taxon>
        <taxon>Papilionoideae</taxon>
        <taxon>50 kb inversion clade</taxon>
        <taxon>NPAAA clade</taxon>
        <taxon>indigoferoid/millettioid clade</taxon>
        <taxon>Phaseoleae</taxon>
        <taxon>Phaseolus</taxon>
    </lineage>
</organism>
<evidence type="ECO:0000313" key="1">
    <source>
        <dbReference type="EMBL" id="ESW26049.1"/>
    </source>
</evidence>
<dbReference type="Proteomes" id="UP000000226">
    <property type="component" value="Chromosome 3"/>
</dbReference>
<reference evidence="2" key="1">
    <citation type="journal article" date="2014" name="Nat. Genet.">
        <title>A reference genome for common bean and genome-wide analysis of dual domestications.</title>
        <authorList>
            <person name="Schmutz J."/>
            <person name="McClean P.E."/>
            <person name="Mamidi S."/>
            <person name="Wu G.A."/>
            <person name="Cannon S.B."/>
            <person name="Grimwood J."/>
            <person name="Jenkins J."/>
            <person name="Shu S."/>
            <person name="Song Q."/>
            <person name="Chavarro C."/>
            <person name="Torres-Torres M."/>
            <person name="Geffroy V."/>
            <person name="Moghaddam S.M."/>
            <person name="Gao D."/>
            <person name="Abernathy B."/>
            <person name="Barry K."/>
            <person name="Blair M."/>
            <person name="Brick M.A."/>
            <person name="Chovatia M."/>
            <person name="Gepts P."/>
            <person name="Goodstein D.M."/>
            <person name="Gonzales M."/>
            <person name="Hellsten U."/>
            <person name="Hyten D.L."/>
            <person name="Jia G."/>
            <person name="Kelly J.D."/>
            <person name="Kudrna D."/>
            <person name="Lee R."/>
            <person name="Richard M.M."/>
            <person name="Miklas P.N."/>
            <person name="Osorno J.M."/>
            <person name="Rodrigues J."/>
            <person name="Thareau V."/>
            <person name="Urrea C.A."/>
            <person name="Wang M."/>
            <person name="Yu Y."/>
            <person name="Zhang M."/>
            <person name="Wing R.A."/>
            <person name="Cregan P.B."/>
            <person name="Rokhsar D.S."/>
            <person name="Jackson S.A."/>
        </authorList>
    </citation>
    <scope>NUCLEOTIDE SEQUENCE [LARGE SCALE GENOMIC DNA]</scope>
    <source>
        <strain evidence="2">cv. G19833</strain>
    </source>
</reference>
<name>V7C7C8_PHAVU</name>
<accession>V7C7C8</accession>
<proteinExistence type="predicted"/>
<dbReference type="AlphaFoldDB" id="V7C7C8"/>
<protein>
    <submittedName>
        <fullName evidence="1">Uncharacterized protein</fullName>
    </submittedName>
</protein>
<keyword evidence="2" id="KW-1185">Reference proteome</keyword>
<dbReference type="EMBL" id="CM002290">
    <property type="protein sequence ID" value="ESW26049.1"/>
    <property type="molecule type" value="Genomic_DNA"/>
</dbReference>